<dbReference type="GeneID" id="1482793"/>
<keyword evidence="2" id="KW-1185">Reference proteome</keyword>
<reference evidence="1 2" key="1">
    <citation type="journal article" date="1992" name="Virus Res.">
        <title>Identification of bent DNA and ARS fragments in the genome of Choristoneura fumiferana nuclear polyhedrosis virus.</title>
        <authorList>
            <person name="Lee H.Y."/>
            <person name="Arif B."/>
            <person name="Dobos P."/>
            <person name="Krell P."/>
        </authorList>
    </citation>
    <scope>NUCLEOTIDE SEQUENCE [LARGE SCALE GENOMIC DNA]</scope>
</reference>
<proteinExistence type="predicted"/>
<evidence type="ECO:0000313" key="2">
    <source>
        <dbReference type="Proteomes" id="UP000204418"/>
    </source>
</evidence>
<evidence type="ECO:0000313" key="1">
    <source>
        <dbReference type="EMBL" id="AAP29805.1"/>
    </source>
</evidence>
<dbReference type="KEGG" id="vg:1482793"/>
<reference evidence="1 2" key="6">
    <citation type="journal article" date="1996" name="Virology">
        <title>Identification, molecular cloning, and transcription analysis of the Choristoneura fumiferana nuclear polyhedrosis virus spindle-like protein gene.</title>
        <authorList>
            <person name="Liu J.J."/>
            <person name="Carstens E.B."/>
        </authorList>
    </citation>
    <scope>NUCLEOTIDE SEQUENCE [LARGE SCALE GENOMIC DNA]</scope>
</reference>
<reference evidence="1 2" key="4">
    <citation type="journal article" date="1995" name="Virology">
        <title>Identification, localization, transcription, and sequence analysis of the Choristoneura fumiferana nuclear polyhedrosis virus DNA polymerase gene.</title>
        <authorList>
            <person name="Liu J.J."/>
            <person name="Carstens E.B."/>
        </authorList>
    </citation>
    <scope>NUCLEOTIDE SEQUENCE [LARGE SCALE GENOMIC DNA]</scope>
</reference>
<dbReference type="Proteomes" id="UP000204418">
    <property type="component" value="Segment"/>
</dbReference>
<organism evidence="1 2">
    <name type="scientific">Choristoneura fumiferana nuclear polyhedrosis virus</name>
    <name type="common">CfMNPV</name>
    <dbReference type="NCBI Taxonomy" id="208973"/>
    <lineage>
        <taxon>Viruses</taxon>
        <taxon>Viruses incertae sedis</taxon>
        <taxon>Naldaviricetes</taxon>
        <taxon>Lefavirales</taxon>
        <taxon>Baculoviridae</taxon>
        <taxon>Alphabaculovirus</taxon>
        <taxon>Alphabaculovirus chofumiferanae</taxon>
    </lineage>
</organism>
<reference evidence="1 2" key="9">
    <citation type="journal article" date="2005" name="J. Gen. Virol.">
        <title>Analysis of the Choristoneura fumiferana nucleopolyhedrovirus genome.</title>
        <authorList>
            <person name="de Jong J.G."/>
            <person name="Lauzon H.A."/>
            <person name="Dominy C."/>
            <person name="Poloumienko A."/>
            <person name="Carstens E.B."/>
            <person name="Arif B.M."/>
            <person name="Krell P.J."/>
        </authorList>
    </citation>
    <scope>NUCLEOTIDE SEQUENCE [LARGE SCALE GENOMIC DNA]</scope>
</reference>
<sequence>MKEVRHEQNGPPVYYAYKCLPLEFPLTLKGTQYEVVANLPALQKAESKQLFTAKQLDEYDPRQVATEKAAPVVQRAVSSLPLHKMGPQYAHSKNLNLAVVHPRMKTVVGPRVNGAANSNAHYRELLQLSIDNDLAHGHISEEEANAFRNNLQLVINNDLAHGFIDEEEANVLRNNII</sequence>
<reference evidence="1 2" key="7">
    <citation type="journal article" date="2000" name="Virology">
        <title>Identification and molecular characterization of the Choristoneura fumiferana multicapsid nucleopolyhedrovirus genomic region encoding the regulatory genes pkip, p47, lef-12, and gta.</title>
        <authorList>
            <person name="Lapointe R."/>
            <person name="Back D.W."/>
            <person name="Ding Q."/>
            <person name="Carstens E.B."/>
        </authorList>
    </citation>
    <scope>NUCLEOTIDE SEQUENCE [LARGE SCALE GENOMIC DNA]</scope>
</reference>
<dbReference type="EMBL" id="AF512031">
    <property type="protein sequence ID" value="AAP29805.1"/>
    <property type="molecule type" value="Genomic_DNA"/>
</dbReference>
<reference evidence="1 2" key="2">
    <citation type="journal article" date="1995" name="J. Gen. Virol.">
        <title>Characterization, sequencing and phylogeny of the ecdysteroid UDP-glucosyltransferase gene from two distinct nuclear polyhedrosis viruses isolated from Choristoneura fumiferana.</title>
        <authorList>
            <person name="Barrett J.W."/>
            <person name="Krell P.J."/>
            <person name="Arif B.M."/>
        </authorList>
    </citation>
    <scope>NUCLEOTIDE SEQUENCE [LARGE SCALE GENOMIC DNA]</scope>
</reference>
<dbReference type="RefSeq" id="NP_848323.1">
    <property type="nucleotide sequence ID" value="NC_004778.3"/>
</dbReference>
<reference evidence="1 2" key="5">
    <citation type="journal article" date="1996" name="Virology">
        <title>Studies of Choristoneura fumiferana nuclear polyhedrosis virus gene expression in insect cells.</title>
        <authorList>
            <person name="Qiu W."/>
            <person name="Liu J.J."/>
            <person name="Carstens E.B."/>
        </authorList>
    </citation>
    <scope>NUCLEOTIDE SEQUENCE [LARGE SCALE GENOMIC DNA]</scope>
</reference>
<accession>Q7TLX1</accession>
<name>Q7TLX1_NPVCF</name>
<reference evidence="1 2" key="3">
    <citation type="journal article" date="1995" name="Virology">
        <title>Identification and analysis of a putative origin of DNA replication in the Choristoneura fumiferana multinucleocapsid nuclear polyhedrosis virus genome.</title>
        <authorList>
            <person name="Xie W.D."/>
            <person name="Arif B."/>
            <person name="Dobos P."/>
            <person name="Krell P.J."/>
        </authorList>
    </citation>
    <scope>NUCLEOTIDE SEQUENCE [LARGE SCALE GENOMIC DNA]</scope>
</reference>
<dbReference type="OrthoDB" id="30518at10239"/>
<reference evidence="1 2" key="8">
    <citation type="journal article" date="2002" name="Virus Res.">
        <title>Identification and molecular characterization of the baculovirus CfMNPV early genes: ie-1, ie-2 and pe38.</title>
        <authorList>
            <person name="Carstens E.B."/>
            <person name="Liu J.J."/>
            <person name="Dominy C."/>
        </authorList>
    </citation>
    <scope>NUCLEOTIDE SEQUENCE [LARGE SCALE GENOMIC DNA]</scope>
</reference>
<protein>
    <submittedName>
        <fullName evidence="1">Uncharacterized protein</fullName>
    </submittedName>
</protein>
<organismHost>
    <name type="scientific">Choristoneura fumiferana</name>
    <name type="common">Spruce budworm moth</name>
    <name type="synonym">Archips fumiferana</name>
    <dbReference type="NCBI Taxonomy" id="7141"/>
</organismHost>